<keyword evidence="3" id="KW-1185">Reference proteome</keyword>
<keyword evidence="1" id="KW-0472">Membrane</keyword>
<evidence type="ECO:0000256" key="1">
    <source>
        <dbReference type="SAM" id="Phobius"/>
    </source>
</evidence>
<comment type="caution">
    <text evidence="2">The sequence shown here is derived from an EMBL/GenBank/DDBJ whole genome shotgun (WGS) entry which is preliminary data.</text>
</comment>
<evidence type="ECO:0000313" key="3">
    <source>
        <dbReference type="Proteomes" id="UP000838821"/>
    </source>
</evidence>
<keyword evidence="1" id="KW-0812">Transmembrane</keyword>
<evidence type="ECO:0000313" key="2">
    <source>
        <dbReference type="EMBL" id="CAH1214172.1"/>
    </source>
</evidence>
<protein>
    <submittedName>
        <fullName evidence="2">Uncharacterized protein</fullName>
    </submittedName>
</protein>
<sequence length="59" mass="6310">MLRSTLKKGMVILFVWMMVLVGTIGILGGSREVAAAGNDWVNCAGEGADCHFTGEKLVR</sequence>
<feature type="transmembrane region" description="Helical" evidence="1">
    <location>
        <begin position="12"/>
        <end position="30"/>
    </location>
</feature>
<gene>
    <name evidence="2" type="ORF">PAECIP111891_04048</name>
</gene>
<dbReference type="EMBL" id="CAKMMW010000013">
    <property type="protein sequence ID" value="CAH1214172.1"/>
    <property type="molecule type" value="Genomic_DNA"/>
</dbReference>
<reference evidence="2" key="1">
    <citation type="submission" date="2022-01" db="EMBL/GenBank/DDBJ databases">
        <authorList>
            <person name="Criscuolo A."/>
        </authorList>
    </citation>
    <scope>NUCLEOTIDE SEQUENCE</scope>
    <source>
        <strain evidence="2">CIP111891</strain>
    </source>
</reference>
<dbReference type="RefSeq" id="WP_236290003.1">
    <property type="nucleotide sequence ID" value="NZ_CAKMMW010000013.1"/>
</dbReference>
<accession>A0ABM9CIW0</accession>
<proteinExistence type="predicted"/>
<dbReference type="Proteomes" id="UP000838821">
    <property type="component" value="Unassembled WGS sequence"/>
</dbReference>
<organism evidence="2 3">
    <name type="scientific">Paenibacillus allorhizoplanae</name>
    <dbReference type="NCBI Taxonomy" id="2905648"/>
    <lineage>
        <taxon>Bacteria</taxon>
        <taxon>Bacillati</taxon>
        <taxon>Bacillota</taxon>
        <taxon>Bacilli</taxon>
        <taxon>Bacillales</taxon>
        <taxon>Paenibacillaceae</taxon>
        <taxon>Paenibacillus</taxon>
    </lineage>
</organism>
<keyword evidence="1" id="KW-1133">Transmembrane helix</keyword>
<name>A0ABM9CIW0_9BACL</name>